<evidence type="ECO:0000256" key="7">
    <source>
        <dbReference type="ARBA" id="ARBA00023237"/>
    </source>
</evidence>
<dbReference type="PANTHER" id="PTHR47234:SF2">
    <property type="entry name" value="TONB-DEPENDENT RECEPTOR"/>
    <property type="match status" value="1"/>
</dbReference>
<keyword evidence="10" id="KW-0732">Signal</keyword>
<dbReference type="InterPro" id="IPR036942">
    <property type="entry name" value="Beta-barrel_TonB_sf"/>
</dbReference>
<dbReference type="InterPro" id="IPR000531">
    <property type="entry name" value="Beta-barrel_TonB"/>
</dbReference>
<dbReference type="PANTHER" id="PTHR47234">
    <property type="match status" value="1"/>
</dbReference>
<dbReference type="RefSeq" id="WP_284216941.1">
    <property type="nucleotide sequence ID" value="NZ_BSOT01000005.1"/>
</dbReference>
<evidence type="ECO:0000256" key="9">
    <source>
        <dbReference type="RuleBase" id="RU003357"/>
    </source>
</evidence>
<comment type="similarity">
    <text evidence="8 9">Belongs to the TonB-dependent receptor family.</text>
</comment>
<keyword evidence="5 9" id="KW-0798">TonB box</keyword>
<evidence type="ECO:0000256" key="8">
    <source>
        <dbReference type="PROSITE-ProRule" id="PRU01360"/>
    </source>
</evidence>
<sequence length="984" mass="105601">MFTNNKIARAVKFACAVGAASTISFSNLALAQTPDGEVVERISITGSSIKRTDMEGSLPVTTLTQEDIAKSGVTSIPDLIAQIPAMQGFQTPSQSVGGGGGGISTASIRGLGGEYTLVLLNGRRLASADSGGSIDVNSIPLSAIERVDVLTDGASAIYGADAIAGVINFILKSDIQETTVSARYDAPQESGGDNFSLSLTTGYGDVSSDGFNVFLSVSHEDQTQLASREREFAKTGFIPFTHNGDDLMFVASSSNAIPGNARVRFLDPNNQDRNGDGVVNSRDTYSYQFNPFAAANNGCGPNNVPSQAATATVLTDRCVFDFTSTLEIYPESTRDNVILGGLVSLGESAEAYATINYSKFEQIARIAPYPTGTFTIPTTSPLVQTEVLPFLPNGVDFTQTDGSVLNFTGDEILANIFDVAGAWRALPGGNRTNEFSTDSLWTNFGVRGEFGDISYDVSLTHSSVDRDDTILTGYPITSLFIPLVSSGEVNVFAQPSDLTDEERSAISGTIFNGLDTKTETELTVLEAKFSAPVFELPAGEVYLAGGFDYRDMSYKRPTSAANQQAVILFTRPDPEFDLSRETFGAYLEAAVPVTENLEVTGAVRYDEISDIAATSVLWTDPDGDGVNTGATQSGTSGIDMDDVTYKVSLAYRPTDEWLIRASNATGVKAPTMRQIAEPRIPFGVTGNTYDCPFTGSDPLAAFCLAPSSQYDVVRQGNEFLEPEESEQFSVGAVYDDGDFNFSVDYWKLELTNQVLPATEGQIFGNPEQFRELFTTQVNPGTGDQELAMITASVNVGKANIEGIDYTFGFTNELGSASLLTTVSGTYMIESNYLRAGTGTGDVAAVFDTSLGRKGPDDAVVFNNRVRIVNELEHGNFSHSVAINYQSGWTDENFAGGDSSIRLASDLNTFYAGGVQLQVPSYTTVDYVTRFNYNDHLSASFGINNLFDKQPPLALGENGGHQEGFDPRYFDVFGRTAYFSVDYTF</sequence>
<dbReference type="InterPro" id="IPR039426">
    <property type="entry name" value="TonB-dep_rcpt-like"/>
</dbReference>
<dbReference type="Gene3D" id="2.40.170.20">
    <property type="entry name" value="TonB-dependent receptor, beta-barrel domain"/>
    <property type="match status" value="1"/>
</dbReference>
<evidence type="ECO:0000259" key="11">
    <source>
        <dbReference type="Pfam" id="PF00593"/>
    </source>
</evidence>
<evidence type="ECO:0000256" key="3">
    <source>
        <dbReference type="ARBA" id="ARBA00022452"/>
    </source>
</evidence>
<feature type="chain" id="PRO_5041291134" evidence="10">
    <location>
        <begin position="32"/>
        <end position="984"/>
    </location>
</feature>
<feature type="domain" description="TonB-dependent receptor plug" evidence="12">
    <location>
        <begin position="57"/>
        <end position="166"/>
    </location>
</feature>
<evidence type="ECO:0000313" key="14">
    <source>
        <dbReference type="Proteomes" id="UP001156601"/>
    </source>
</evidence>
<reference evidence="13" key="2">
    <citation type="submission" date="2023-01" db="EMBL/GenBank/DDBJ databases">
        <title>Draft genome sequence of Agaribacter marinus strain NBRC 110023.</title>
        <authorList>
            <person name="Sun Q."/>
            <person name="Mori K."/>
        </authorList>
    </citation>
    <scope>NUCLEOTIDE SEQUENCE</scope>
    <source>
        <strain evidence="13">NBRC 110023</strain>
    </source>
</reference>
<keyword evidence="7 8" id="KW-0998">Cell outer membrane</keyword>
<evidence type="ECO:0000256" key="1">
    <source>
        <dbReference type="ARBA" id="ARBA00004571"/>
    </source>
</evidence>
<evidence type="ECO:0000313" key="13">
    <source>
        <dbReference type="EMBL" id="GLR70653.1"/>
    </source>
</evidence>
<protein>
    <submittedName>
        <fullName evidence="13">TonB system transporter</fullName>
    </submittedName>
</protein>
<keyword evidence="14" id="KW-1185">Reference proteome</keyword>
<dbReference type="Proteomes" id="UP001156601">
    <property type="component" value="Unassembled WGS sequence"/>
</dbReference>
<dbReference type="SUPFAM" id="SSF56935">
    <property type="entry name" value="Porins"/>
    <property type="match status" value="1"/>
</dbReference>
<dbReference type="Gene3D" id="2.170.130.10">
    <property type="entry name" value="TonB-dependent receptor, plug domain"/>
    <property type="match status" value="1"/>
</dbReference>
<dbReference type="CDD" id="cd01347">
    <property type="entry name" value="ligand_gated_channel"/>
    <property type="match status" value="1"/>
</dbReference>
<evidence type="ECO:0000256" key="6">
    <source>
        <dbReference type="ARBA" id="ARBA00023136"/>
    </source>
</evidence>
<keyword evidence="6 8" id="KW-0472">Membrane</keyword>
<evidence type="ECO:0000256" key="4">
    <source>
        <dbReference type="ARBA" id="ARBA00022692"/>
    </source>
</evidence>
<comment type="caution">
    <text evidence="13">The sequence shown here is derived from an EMBL/GenBank/DDBJ whole genome shotgun (WGS) entry which is preliminary data.</text>
</comment>
<organism evidence="13 14">
    <name type="scientific">Agaribacter marinus</name>
    <dbReference type="NCBI Taxonomy" id="1431249"/>
    <lineage>
        <taxon>Bacteria</taxon>
        <taxon>Pseudomonadati</taxon>
        <taxon>Pseudomonadota</taxon>
        <taxon>Gammaproteobacteria</taxon>
        <taxon>Alteromonadales</taxon>
        <taxon>Alteromonadaceae</taxon>
        <taxon>Agaribacter</taxon>
    </lineage>
</organism>
<evidence type="ECO:0000256" key="10">
    <source>
        <dbReference type="SAM" id="SignalP"/>
    </source>
</evidence>
<evidence type="ECO:0000259" key="12">
    <source>
        <dbReference type="Pfam" id="PF07715"/>
    </source>
</evidence>
<keyword evidence="4 8" id="KW-0812">Transmembrane</keyword>
<dbReference type="GO" id="GO:0009279">
    <property type="term" value="C:cell outer membrane"/>
    <property type="evidence" value="ECO:0007669"/>
    <property type="project" value="UniProtKB-SubCell"/>
</dbReference>
<dbReference type="InterPro" id="IPR012910">
    <property type="entry name" value="Plug_dom"/>
</dbReference>
<keyword evidence="3 8" id="KW-1134">Transmembrane beta strand</keyword>
<proteinExistence type="inferred from homology"/>
<dbReference type="PROSITE" id="PS52016">
    <property type="entry name" value="TONB_DEPENDENT_REC_3"/>
    <property type="match status" value="1"/>
</dbReference>
<dbReference type="Pfam" id="PF07715">
    <property type="entry name" value="Plug"/>
    <property type="match status" value="1"/>
</dbReference>
<comment type="subcellular location">
    <subcellularLocation>
        <location evidence="1 8">Cell outer membrane</location>
        <topology evidence="1 8">Multi-pass membrane protein</topology>
    </subcellularLocation>
</comment>
<accession>A0AA37WI81</accession>
<feature type="domain" description="TonB-dependent receptor-like beta-barrel" evidence="11">
    <location>
        <begin position="400"/>
        <end position="945"/>
    </location>
</feature>
<feature type="signal peptide" evidence="10">
    <location>
        <begin position="1"/>
        <end position="31"/>
    </location>
</feature>
<name>A0AA37WI81_9ALTE</name>
<dbReference type="InterPro" id="IPR037066">
    <property type="entry name" value="Plug_dom_sf"/>
</dbReference>
<evidence type="ECO:0000256" key="5">
    <source>
        <dbReference type="ARBA" id="ARBA00023077"/>
    </source>
</evidence>
<dbReference type="AlphaFoldDB" id="A0AA37WI81"/>
<keyword evidence="2 8" id="KW-0813">Transport</keyword>
<dbReference type="Pfam" id="PF00593">
    <property type="entry name" value="TonB_dep_Rec_b-barrel"/>
    <property type="match status" value="1"/>
</dbReference>
<gene>
    <name evidence="13" type="ORF">GCM10007852_15610</name>
</gene>
<reference evidence="13" key="1">
    <citation type="journal article" date="2014" name="Int. J. Syst. Evol. Microbiol.">
        <title>Complete genome sequence of Corynebacterium casei LMG S-19264T (=DSM 44701T), isolated from a smear-ripened cheese.</title>
        <authorList>
            <consortium name="US DOE Joint Genome Institute (JGI-PGF)"/>
            <person name="Walter F."/>
            <person name="Albersmeier A."/>
            <person name="Kalinowski J."/>
            <person name="Ruckert C."/>
        </authorList>
    </citation>
    <scope>NUCLEOTIDE SEQUENCE</scope>
    <source>
        <strain evidence="13">NBRC 110023</strain>
    </source>
</reference>
<dbReference type="EMBL" id="BSOT01000005">
    <property type="protein sequence ID" value="GLR70653.1"/>
    <property type="molecule type" value="Genomic_DNA"/>
</dbReference>
<evidence type="ECO:0000256" key="2">
    <source>
        <dbReference type="ARBA" id="ARBA00022448"/>
    </source>
</evidence>